<sequence length="220" mass="23720">MKSYFKIISTLTLSAVLLSACGGNKKSEDGDTSTEEKGGIADVVSGVKNLNNLTDGATKMEEVQKKLKGLAPLSNEELKAFFPETLEGLKRTSISVGNGEMYGNIATGNATYSDEAGKEITVKLMDGAGELGSGVISLLVLGYQVESESENGNRVEKTGEFNGKRSKTEESKENDGTADYFVSSVSFLEKDRYNVELRGQHFSLSELQKAMDKLNYAALK</sequence>
<dbReference type="Proteomes" id="UP000254893">
    <property type="component" value="Unassembled WGS sequence"/>
</dbReference>
<dbReference type="RefSeq" id="WP_115170313.1">
    <property type="nucleotide sequence ID" value="NZ_UGYW01000002.1"/>
</dbReference>
<evidence type="ECO:0000313" key="3">
    <source>
        <dbReference type="Proteomes" id="UP000254893"/>
    </source>
</evidence>
<evidence type="ECO:0000313" key="2">
    <source>
        <dbReference type="EMBL" id="SUJ15177.1"/>
    </source>
</evidence>
<feature type="region of interest" description="Disordered" evidence="1">
    <location>
        <begin position="149"/>
        <end position="175"/>
    </location>
</feature>
<evidence type="ECO:0000256" key="1">
    <source>
        <dbReference type="SAM" id="MobiDB-lite"/>
    </source>
</evidence>
<evidence type="ECO:0008006" key="4">
    <source>
        <dbReference type="Google" id="ProtNLM"/>
    </source>
</evidence>
<organism evidence="2 3">
    <name type="scientific">Sphingobacterium spiritivorum</name>
    <name type="common">Flavobacterium spiritivorum</name>
    <dbReference type="NCBI Taxonomy" id="258"/>
    <lineage>
        <taxon>Bacteria</taxon>
        <taxon>Pseudomonadati</taxon>
        <taxon>Bacteroidota</taxon>
        <taxon>Sphingobacteriia</taxon>
        <taxon>Sphingobacteriales</taxon>
        <taxon>Sphingobacteriaceae</taxon>
        <taxon>Sphingobacterium</taxon>
    </lineage>
</organism>
<gene>
    <name evidence="2" type="ORF">NCTC11388_02444</name>
</gene>
<reference evidence="2 3" key="1">
    <citation type="submission" date="2018-06" db="EMBL/GenBank/DDBJ databases">
        <authorList>
            <consortium name="Pathogen Informatics"/>
            <person name="Doyle S."/>
        </authorList>
    </citation>
    <scope>NUCLEOTIDE SEQUENCE [LARGE SCALE GENOMIC DNA]</scope>
    <source>
        <strain evidence="2 3">NCTC11388</strain>
    </source>
</reference>
<feature type="compositionally biased region" description="Basic and acidic residues" evidence="1">
    <location>
        <begin position="151"/>
        <end position="175"/>
    </location>
</feature>
<proteinExistence type="predicted"/>
<dbReference type="PROSITE" id="PS51257">
    <property type="entry name" value="PROKAR_LIPOPROTEIN"/>
    <property type="match status" value="1"/>
</dbReference>
<name>A0A380CAG2_SPHSI</name>
<protein>
    <recommendedName>
        <fullName evidence="4">Lipoprotein</fullName>
    </recommendedName>
</protein>
<dbReference type="AlphaFoldDB" id="A0A380CAG2"/>
<dbReference type="EMBL" id="UGYW01000002">
    <property type="protein sequence ID" value="SUJ15177.1"/>
    <property type="molecule type" value="Genomic_DNA"/>
</dbReference>
<accession>A0A380CAG2</accession>